<dbReference type="Proteomes" id="UP001244341">
    <property type="component" value="Chromosome 10b"/>
</dbReference>
<reference evidence="2 3" key="1">
    <citation type="submission" date="2023-05" db="EMBL/GenBank/DDBJ databases">
        <title>A 100% complete, gapless, phased diploid assembly of the Scenedesmus obliquus UTEX 3031 genome.</title>
        <authorList>
            <person name="Biondi T.C."/>
            <person name="Hanschen E.R."/>
            <person name="Kwon T."/>
            <person name="Eng W."/>
            <person name="Kruse C.P.S."/>
            <person name="Koehler S.I."/>
            <person name="Kunde Y."/>
            <person name="Gleasner C.D."/>
            <person name="You Mak K.T."/>
            <person name="Polle J."/>
            <person name="Hovde B.T."/>
            <person name="Starkenburg S.R."/>
        </authorList>
    </citation>
    <scope>NUCLEOTIDE SEQUENCE [LARGE SCALE GENOMIC DNA]</scope>
    <source>
        <strain evidence="2 3">DOE0152z</strain>
    </source>
</reference>
<feature type="compositionally biased region" description="Low complexity" evidence="1">
    <location>
        <begin position="16"/>
        <end position="32"/>
    </location>
</feature>
<name>A0ABY8UBZ8_TETOB</name>
<dbReference type="EMBL" id="CP126217">
    <property type="protein sequence ID" value="WIA18899.1"/>
    <property type="molecule type" value="Genomic_DNA"/>
</dbReference>
<sequence length="338" mass="35713">MMGTATSEVEGAAPEPSTGPSAPTSISAAAAGDSYKGQMEDFSNKRQASKSLSQSATPEATPGPSPRDNHHGATAAGNFDSKLEAGGSQQQLNPAAEARHQARQDIKLTPEEQHAATLLAAVLQYQQGGLRADGIWAILGIFETAHLNDTQLQANALAKALCAYDRGLTTATLWSRAMDVAVVMGLTVLLLPPVPCPRHAWEPDLWVSRSAAILSSTGDRTTQQLLKAAARDGAADLTGCDVLAHLDLCLYCAGAQAASIKAKQQLDDITMRDLTERMGQLLHAVVAVAIYECRQWLPGGLEADWGVMPSLQCAQLPVAPAKQRKAQRTGLTDGMARM</sequence>
<evidence type="ECO:0000313" key="2">
    <source>
        <dbReference type="EMBL" id="WIA18899.1"/>
    </source>
</evidence>
<protein>
    <submittedName>
        <fullName evidence="2">Uncharacterized protein</fullName>
    </submittedName>
</protein>
<evidence type="ECO:0000313" key="3">
    <source>
        <dbReference type="Proteomes" id="UP001244341"/>
    </source>
</evidence>
<feature type="region of interest" description="Disordered" evidence="1">
    <location>
        <begin position="1"/>
        <end position="102"/>
    </location>
</feature>
<proteinExistence type="predicted"/>
<evidence type="ECO:0000256" key="1">
    <source>
        <dbReference type="SAM" id="MobiDB-lite"/>
    </source>
</evidence>
<keyword evidence="3" id="KW-1185">Reference proteome</keyword>
<organism evidence="2 3">
    <name type="scientific">Tetradesmus obliquus</name>
    <name type="common">Green alga</name>
    <name type="synonym">Acutodesmus obliquus</name>
    <dbReference type="NCBI Taxonomy" id="3088"/>
    <lineage>
        <taxon>Eukaryota</taxon>
        <taxon>Viridiplantae</taxon>
        <taxon>Chlorophyta</taxon>
        <taxon>core chlorophytes</taxon>
        <taxon>Chlorophyceae</taxon>
        <taxon>CS clade</taxon>
        <taxon>Sphaeropleales</taxon>
        <taxon>Scenedesmaceae</taxon>
        <taxon>Tetradesmus</taxon>
    </lineage>
</organism>
<accession>A0ABY8UBZ8</accession>
<gene>
    <name evidence="2" type="ORF">OEZ85_003571</name>
</gene>
<feature type="compositionally biased region" description="Polar residues" evidence="1">
    <location>
        <begin position="45"/>
        <end position="58"/>
    </location>
</feature>